<evidence type="ECO:0000313" key="1">
    <source>
        <dbReference type="EMBL" id="CEL58712.1"/>
    </source>
</evidence>
<organism evidence="1 2">
    <name type="scientific">Thanatephorus cucumeris (strain AG1-IB / isolate 7/3/14)</name>
    <name type="common">Lettuce bottom rot fungus</name>
    <name type="synonym">Rhizoctonia solani</name>
    <dbReference type="NCBI Taxonomy" id="1108050"/>
    <lineage>
        <taxon>Eukaryota</taxon>
        <taxon>Fungi</taxon>
        <taxon>Dikarya</taxon>
        <taxon>Basidiomycota</taxon>
        <taxon>Agaricomycotina</taxon>
        <taxon>Agaricomycetes</taxon>
        <taxon>Cantharellales</taxon>
        <taxon>Ceratobasidiaceae</taxon>
        <taxon>Rhizoctonia</taxon>
        <taxon>Rhizoctonia solani AG-1</taxon>
    </lineage>
</organism>
<reference evidence="1 2" key="1">
    <citation type="submission" date="2014-11" db="EMBL/GenBank/DDBJ databases">
        <authorList>
            <person name="Wibberg Daniel"/>
        </authorList>
    </citation>
    <scope>NUCLEOTIDE SEQUENCE [LARGE SCALE GENOMIC DNA]</scope>
    <source>
        <strain evidence="1">Rhizoctonia solani AG1-IB 7/3/14</strain>
    </source>
</reference>
<name>A0A0B7FRC4_THACB</name>
<sequence>MSKVFPDDKLLKDQSPGTLYVILTHVFTYVRMYAYKCVLYRFSCTSVHYHTVELRYKSSSSTCLSTQTPPSVPRERMNLRRKNQGVIRLDGYKKCRAKIVPS</sequence>
<proteinExistence type="predicted"/>
<accession>A0A0B7FRC4</accession>
<evidence type="ECO:0000313" key="2">
    <source>
        <dbReference type="Proteomes" id="UP000059188"/>
    </source>
</evidence>
<dbReference type="AlphaFoldDB" id="A0A0B7FRC4"/>
<keyword evidence="2" id="KW-1185">Reference proteome</keyword>
<protein>
    <submittedName>
        <fullName evidence="1">Uncharacterized protein</fullName>
    </submittedName>
</protein>
<dbReference type="EMBL" id="LN679434">
    <property type="protein sequence ID" value="CEL58712.1"/>
    <property type="molecule type" value="Genomic_DNA"/>
</dbReference>
<gene>
    <name evidence="1" type="ORF">RSOLAG1IB_12182</name>
</gene>
<dbReference type="Proteomes" id="UP000059188">
    <property type="component" value="Unassembled WGS sequence"/>
</dbReference>